<proteinExistence type="predicted"/>
<comment type="caution">
    <text evidence="1">The sequence shown here is derived from an EMBL/GenBank/DDBJ whole genome shotgun (WGS) entry which is preliminary data.</text>
</comment>
<keyword evidence="2" id="KW-1185">Reference proteome</keyword>
<organism evidence="1 2">
    <name type="scientific">Trichonephila inaurata madagascariensis</name>
    <dbReference type="NCBI Taxonomy" id="2747483"/>
    <lineage>
        <taxon>Eukaryota</taxon>
        <taxon>Metazoa</taxon>
        <taxon>Ecdysozoa</taxon>
        <taxon>Arthropoda</taxon>
        <taxon>Chelicerata</taxon>
        <taxon>Arachnida</taxon>
        <taxon>Araneae</taxon>
        <taxon>Araneomorphae</taxon>
        <taxon>Entelegynae</taxon>
        <taxon>Araneoidea</taxon>
        <taxon>Nephilidae</taxon>
        <taxon>Trichonephila</taxon>
        <taxon>Trichonephila inaurata</taxon>
    </lineage>
</organism>
<gene>
    <name evidence="1" type="ORF">TNIN_386031</name>
</gene>
<evidence type="ECO:0000313" key="2">
    <source>
        <dbReference type="Proteomes" id="UP000886998"/>
    </source>
</evidence>
<accession>A0A8X7CCS6</accession>
<protein>
    <submittedName>
        <fullName evidence="1">Uncharacterized protein</fullName>
    </submittedName>
</protein>
<evidence type="ECO:0000313" key="1">
    <source>
        <dbReference type="EMBL" id="GFY60154.1"/>
    </source>
</evidence>
<sequence length="71" mass="7359">MIACGHPTPFGTNSKQKVNREETDLLKAVGGATTPPMTTAGWPSDEQKILLTAATVAAAHHPATSQNAGDF</sequence>
<name>A0A8X7CCS6_9ARAC</name>
<dbReference type="Proteomes" id="UP000886998">
    <property type="component" value="Unassembled WGS sequence"/>
</dbReference>
<dbReference type="EMBL" id="BMAV01013002">
    <property type="protein sequence ID" value="GFY60154.1"/>
    <property type="molecule type" value="Genomic_DNA"/>
</dbReference>
<dbReference type="AlphaFoldDB" id="A0A8X7CCS6"/>
<reference evidence="1" key="1">
    <citation type="submission" date="2020-08" db="EMBL/GenBank/DDBJ databases">
        <title>Multicomponent nature underlies the extraordinary mechanical properties of spider dragline silk.</title>
        <authorList>
            <person name="Kono N."/>
            <person name="Nakamura H."/>
            <person name="Mori M."/>
            <person name="Yoshida Y."/>
            <person name="Ohtoshi R."/>
            <person name="Malay A.D."/>
            <person name="Moran D.A.P."/>
            <person name="Tomita M."/>
            <person name="Numata K."/>
            <person name="Arakawa K."/>
        </authorList>
    </citation>
    <scope>NUCLEOTIDE SEQUENCE</scope>
</reference>